<keyword evidence="2" id="KW-1185">Reference proteome</keyword>
<sequence length="103" mass="10823">MATTIEAVRAEALFASTLQSSDTPASGEIRTAVAVTLRQIGIQGCAARVASEFGDHPETAVARMVWALAQVRATYPAKGSRATRAIRAMRRSGAVIRPLALTA</sequence>
<protein>
    <recommendedName>
        <fullName evidence="3">Transposase</fullName>
    </recommendedName>
</protein>
<dbReference type="Proteomes" id="UP001059617">
    <property type="component" value="Chromosome"/>
</dbReference>
<dbReference type="EMBL" id="CP073720">
    <property type="protein sequence ID" value="UWP82548.1"/>
    <property type="molecule type" value="Genomic_DNA"/>
</dbReference>
<reference evidence="1" key="1">
    <citation type="submission" date="2021-04" db="EMBL/GenBank/DDBJ databases">
        <authorList>
            <person name="Hartkoorn R.C."/>
            <person name="Beaudoing E."/>
            <person name="Hot D."/>
        </authorList>
    </citation>
    <scope>NUCLEOTIDE SEQUENCE</scope>
    <source>
        <strain evidence="1">NRRL B-16292</strain>
    </source>
</reference>
<name>A0ABY5VXW5_9ACTN</name>
<reference evidence="1" key="2">
    <citation type="submission" date="2022-09" db="EMBL/GenBank/DDBJ databases">
        <title>Biosynthetic gene clusters of Dactylosporangioum fulvum.</title>
        <authorList>
            <person name="Caradec T."/>
        </authorList>
    </citation>
    <scope>NUCLEOTIDE SEQUENCE</scope>
    <source>
        <strain evidence="1">NRRL B-16292</strain>
    </source>
</reference>
<proteinExistence type="predicted"/>
<evidence type="ECO:0000313" key="1">
    <source>
        <dbReference type="EMBL" id="UWP82548.1"/>
    </source>
</evidence>
<dbReference type="RefSeq" id="WP_259860320.1">
    <property type="nucleotide sequence ID" value="NZ_BAAAST010000023.1"/>
</dbReference>
<evidence type="ECO:0008006" key="3">
    <source>
        <dbReference type="Google" id="ProtNLM"/>
    </source>
</evidence>
<evidence type="ECO:0000313" key="2">
    <source>
        <dbReference type="Proteomes" id="UP001059617"/>
    </source>
</evidence>
<gene>
    <name evidence="1" type="ORF">Dfulv_47215</name>
</gene>
<accession>A0ABY5VXW5</accession>
<organism evidence="1 2">
    <name type="scientific">Dactylosporangium fulvum</name>
    <dbReference type="NCBI Taxonomy" id="53359"/>
    <lineage>
        <taxon>Bacteria</taxon>
        <taxon>Bacillati</taxon>
        <taxon>Actinomycetota</taxon>
        <taxon>Actinomycetes</taxon>
        <taxon>Micromonosporales</taxon>
        <taxon>Micromonosporaceae</taxon>
        <taxon>Dactylosporangium</taxon>
    </lineage>
</organism>